<sequence>MTASEEITPSRAVPEVWGDETEIAWAAVHAAARRITRPADPKTTARPASELAAEVGATITAGGLGATETLRIFEDVLAPATRAQDDPLNLAYVPAAPTIASRAFDATVSSFNIFAGTWEAGAGAIFAENEAIGWLIELLGWPDTAGGCFMSGGTIGNLSALVAARAYVRNKRGRDAARAIVCTHDAHSSIVAAARVMDADVILVEEDARGHLTGPAARAAIAEHEGVFAVVASAGTTNGGIVDDIGDLADVCEESDVWLHIDGAYGGAGLAAPSVRSRYDGVERAHSFIVDPHKWLFAPYDCCALVYRDVTLARAAHAQHAGYLDAIDREAWNPTDLAVHLSRRARGLPFWFSLAVHGTDRYVRAIEQTIATAREVAAGIAAMDTLEVLLEPELSVIIFERPGWAAEDYQRWSKRLAVEGRILCVPTVWQGRTTLRLVFVNPATRAEQVLDILRETTAPDHP</sequence>
<evidence type="ECO:0000256" key="1">
    <source>
        <dbReference type="ARBA" id="ARBA00001933"/>
    </source>
</evidence>
<comment type="caution">
    <text evidence="7">The sequence shown here is derived from an EMBL/GenBank/DDBJ whole genome shotgun (WGS) entry which is preliminary data.</text>
</comment>
<evidence type="ECO:0000256" key="2">
    <source>
        <dbReference type="ARBA" id="ARBA00009533"/>
    </source>
</evidence>
<dbReference type="InterPro" id="IPR015422">
    <property type="entry name" value="PyrdxlP-dep_Trfase_small"/>
</dbReference>
<protein>
    <submittedName>
        <fullName evidence="7">Aminotransferase class V-fold PLP-dependent enzyme</fullName>
    </submittedName>
</protein>
<dbReference type="PROSITE" id="PS00392">
    <property type="entry name" value="DDC_GAD_HDC_YDC"/>
    <property type="match status" value="1"/>
</dbReference>
<comment type="similarity">
    <text evidence="2 6">Belongs to the group II decarboxylase family.</text>
</comment>
<evidence type="ECO:0000256" key="4">
    <source>
        <dbReference type="ARBA" id="ARBA00022898"/>
    </source>
</evidence>
<dbReference type="EMBL" id="BAABAB010000003">
    <property type="protein sequence ID" value="GAA3604516.1"/>
    <property type="molecule type" value="Genomic_DNA"/>
</dbReference>
<name>A0ABP6ZBR0_9ACTN</name>
<dbReference type="RefSeq" id="WP_344801284.1">
    <property type="nucleotide sequence ID" value="NZ_BAABAB010000003.1"/>
</dbReference>
<dbReference type="Pfam" id="PF00282">
    <property type="entry name" value="Pyridoxal_deC"/>
    <property type="match status" value="1"/>
</dbReference>
<proteinExistence type="inferred from homology"/>
<keyword evidence="5 6" id="KW-0456">Lyase</keyword>
<evidence type="ECO:0000256" key="3">
    <source>
        <dbReference type="ARBA" id="ARBA00022793"/>
    </source>
</evidence>
<dbReference type="InterPro" id="IPR015421">
    <property type="entry name" value="PyrdxlP-dep_Trfase_major"/>
</dbReference>
<dbReference type="Proteomes" id="UP001501490">
    <property type="component" value="Unassembled WGS sequence"/>
</dbReference>
<organism evidence="7 8">
    <name type="scientific">Microlunatus ginsengisoli</name>
    <dbReference type="NCBI Taxonomy" id="363863"/>
    <lineage>
        <taxon>Bacteria</taxon>
        <taxon>Bacillati</taxon>
        <taxon>Actinomycetota</taxon>
        <taxon>Actinomycetes</taxon>
        <taxon>Propionibacteriales</taxon>
        <taxon>Propionibacteriaceae</taxon>
        <taxon>Microlunatus</taxon>
    </lineage>
</organism>
<keyword evidence="7" id="KW-0808">Transferase</keyword>
<evidence type="ECO:0000313" key="7">
    <source>
        <dbReference type="EMBL" id="GAA3604516.1"/>
    </source>
</evidence>
<keyword evidence="3" id="KW-0210">Decarboxylase</keyword>
<keyword evidence="4 6" id="KW-0663">Pyridoxal phosphate</keyword>
<dbReference type="PANTHER" id="PTHR11999:SF70">
    <property type="entry name" value="MIP05841P"/>
    <property type="match status" value="1"/>
</dbReference>
<dbReference type="SUPFAM" id="SSF53383">
    <property type="entry name" value="PLP-dependent transferases"/>
    <property type="match status" value="1"/>
</dbReference>
<dbReference type="InterPro" id="IPR021115">
    <property type="entry name" value="Pyridoxal-P_BS"/>
</dbReference>
<comment type="cofactor">
    <cofactor evidence="1 6">
        <name>pyridoxal 5'-phosphate</name>
        <dbReference type="ChEBI" id="CHEBI:597326"/>
    </cofactor>
</comment>
<dbReference type="InterPro" id="IPR010977">
    <property type="entry name" value="Aromatic_deC"/>
</dbReference>
<evidence type="ECO:0000313" key="8">
    <source>
        <dbReference type="Proteomes" id="UP001501490"/>
    </source>
</evidence>
<dbReference type="InterPro" id="IPR015424">
    <property type="entry name" value="PyrdxlP-dep_Trfase"/>
</dbReference>
<evidence type="ECO:0000256" key="6">
    <source>
        <dbReference type="RuleBase" id="RU000382"/>
    </source>
</evidence>
<gene>
    <name evidence="7" type="ORF">GCM10022236_02880</name>
</gene>
<reference evidence="8" key="1">
    <citation type="journal article" date="2019" name="Int. J. Syst. Evol. Microbiol.">
        <title>The Global Catalogue of Microorganisms (GCM) 10K type strain sequencing project: providing services to taxonomists for standard genome sequencing and annotation.</title>
        <authorList>
            <consortium name="The Broad Institute Genomics Platform"/>
            <consortium name="The Broad Institute Genome Sequencing Center for Infectious Disease"/>
            <person name="Wu L."/>
            <person name="Ma J."/>
        </authorList>
    </citation>
    <scope>NUCLEOTIDE SEQUENCE [LARGE SCALE GENOMIC DNA]</scope>
    <source>
        <strain evidence="8">JCM 16929</strain>
    </source>
</reference>
<keyword evidence="7" id="KW-0032">Aminotransferase</keyword>
<dbReference type="InterPro" id="IPR002129">
    <property type="entry name" value="PyrdxlP-dep_de-COase"/>
</dbReference>
<dbReference type="PANTHER" id="PTHR11999">
    <property type="entry name" value="GROUP II PYRIDOXAL-5-PHOSPHATE DECARBOXYLASE"/>
    <property type="match status" value="1"/>
</dbReference>
<accession>A0ABP6ZBR0</accession>
<dbReference type="GO" id="GO:0008483">
    <property type="term" value="F:transaminase activity"/>
    <property type="evidence" value="ECO:0007669"/>
    <property type="project" value="UniProtKB-KW"/>
</dbReference>
<keyword evidence="8" id="KW-1185">Reference proteome</keyword>
<dbReference type="Gene3D" id="3.90.1150.10">
    <property type="entry name" value="Aspartate Aminotransferase, domain 1"/>
    <property type="match status" value="1"/>
</dbReference>
<dbReference type="Gene3D" id="3.40.640.10">
    <property type="entry name" value="Type I PLP-dependent aspartate aminotransferase-like (Major domain)"/>
    <property type="match status" value="1"/>
</dbReference>
<evidence type="ECO:0000256" key="5">
    <source>
        <dbReference type="ARBA" id="ARBA00023239"/>
    </source>
</evidence>